<dbReference type="EMBL" id="CP066744">
    <property type="protein sequence ID" value="QQK09070.1"/>
    <property type="molecule type" value="Genomic_DNA"/>
</dbReference>
<accession>A0AC61MTM1</accession>
<name>A0AC61MTM1_9FIRM</name>
<keyword evidence="2" id="KW-1185">Reference proteome</keyword>
<reference evidence="1 2" key="1">
    <citation type="journal article" date="2022" name="Int. J. Syst. Evol. Microbiol.">
        <title>Miniphocaeibacter halophilus sp. nov., an ammonium-tolerant acetate-producing bacterium isolated from a biogas system.</title>
        <authorList>
            <person name="Schnurer A."/>
            <person name="Singh A."/>
            <person name="Bi S."/>
            <person name="Qiao W."/>
            <person name="Westerholm M."/>
        </authorList>
    </citation>
    <scope>NUCLEOTIDE SEQUENCE [LARGE SCALE GENOMIC DNA]</scope>
    <source>
        <strain evidence="1 2">AMB_01</strain>
    </source>
</reference>
<protein>
    <submittedName>
        <fullName evidence="1">Iron hydrogenase small subunit</fullName>
    </submittedName>
</protein>
<proteinExistence type="predicted"/>
<gene>
    <name evidence="1" type="ORF">JFY71_02580</name>
</gene>
<sequence length="578" mass="63899">MVNVIINGHNIAVEEGTTILSAAKRLKIKIPTLCHLSLHEIDLENKRASCRVCMVEVVNTGKLVAACATPVFEGMEIKTESARAIKARRAIVELLLSNHPTDCLVCAKNMNCELQKLASDLGIRKIHYKGERSKYPVDVDSLSIMRDPNKCILCKRCETVCNNTQTVGALATIGRGFNTYVGSTFDKSMYNTTCTFCGQCVAVCPTGALTEINNIGKLWRLLHDDSKHVIVQTAPAIRVAIGEEFGFEAGTDLTGKMVTALKNLGFDRVFDTNFAADLTVMEEANEFANRLKNGGKLPILTSCCPSWVNFMEQQFPDMLDIPSTCKSPHEMFGTIAKTYYAKKMNINPEDIVVVSVMPCVAKKYESARPELMNEGKKDVDVVITTRELAIMLKEAGISFDLLEEDEFDNIMGESSGAGAIFGSTGGVIEATVRTAYEWLTGQPLGYMEFTELRGIRGIKTTEIDINGRLIRIAVANGLGNTRRLLDKIRKGEEHFDAIEVMACPGGCIGGAGQPYHYGDLTILRKRAEGIYKVDRDKNIRKAHENPMIKKLYDEFLESPGSEKAEELLHTSYRPKPRL</sequence>
<dbReference type="Proteomes" id="UP000595814">
    <property type="component" value="Chromosome"/>
</dbReference>
<evidence type="ECO:0000313" key="1">
    <source>
        <dbReference type="EMBL" id="QQK09070.1"/>
    </source>
</evidence>
<organism evidence="1 2">
    <name type="scientific">Miniphocaeibacter halophilus</name>
    <dbReference type="NCBI Taxonomy" id="2931922"/>
    <lineage>
        <taxon>Bacteria</taxon>
        <taxon>Bacillati</taxon>
        <taxon>Bacillota</taxon>
        <taxon>Tissierellia</taxon>
        <taxon>Tissierellales</taxon>
        <taxon>Peptoniphilaceae</taxon>
        <taxon>Miniphocaeibacter</taxon>
    </lineage>
</organism>
<evidence type="ECO:0000313" key="2">
    <source>
        <dbReference type="Proteomes" id="UP000595814"/>
    </source>
</evidence>